<keyword evidence="2" id="KW-0732">Signal</keyword>
<evidence type="ECO:0000256" key="2">
    <source>
        <dbReference type="SAM" id="SignalP"/>
    </source>
</evidence>
<comment type="caution">
    <text evidence="3">The sequence shown here is derived from an EMBL/GenBank/DDBJ whole genome shotgun (WGS) entry which is preliminary data.</text>
</comment>
<organism evidence="3 4">
    <name type="scientific">Lysobacter hankyongensis</name>
    <dbReference type="NCBI Taxonomy" id="1176535"/>
    <lineage>
        <taxon>Bacteria</taxon>
        <taxon>Pseudomonadati</taxon>
        <taxon>Pseudomonadota</taxon>
        <taxon>Gammaproteobacteria</taxon>
        <taxon>Lysobacterales</taxon>
        <taxon>Lysobacteraceae</taxon>
        <taxon>Lysobacter</taxon>
    </lineage>
</organism>
<protein>
    <recommendedName>
        <fullName evidence="5">DUF11 domain-containing protein</fullName>
    </recommendedName>
</protein>
<reference evidence="4" key="1">
    <citation type="journal article" date="2019" name="Int. J. Syst. Evol. Microbiol.">
        <title>The Global Catalogue of Microorganisms (GCM) 10K type strain sequencing project: providing services to taxonomists for standard genome sequencing and annotation.</title>
        <authorList>
            <consortium name="The Broad Institute Genomics Platform"/>
            <consortium name="The Broad Institute Genome Sequencing Center for Infectious Disease"/>
            <person name="Wu L."/>
            <person name="Ma J."/>
        </authorList>
    </citation>
    <scope>NUCLEOTIDE SEQUENCE [LARGE SCALE GENOMIC DNA]</scope>
    <source>
        <strain evidence="4">JCM 18204</strain>
    </source>
</reference>
<keyword evidence="4" id="KW-1185">Reference proteome</keyword>
<dbReference type="RefSeq" id="WP_345303543.1">
    <property type="nucleotide sequence ID" value="NZ_BAABJE010000012.1"/>
</dbReference>
<evidence type="ECO:0000313" key="3">
    <source>
        <dbReference type="EMBL" id="GAA4797085.1"/>
    </source>
</evidence>
<evidence type="ECO:0008006" key="5">
    <source>
        <dbReference type="Google" id="ProtNLM"/>
    </source>
</evidence>
<sequence length="631" mass="59626">MGERTPFRITALCAAITCGVAAAIAMPAQARQIGKDGASTVSAANTVINSYTTLSAAAAAGATTLTVASAAGITAGDVLLLYQAQGATISTTNASGYGAVTALGNAGRYEYVSVASVSGTTITLGTVCDTTPLRFSYASGAQVVRVPQYTSLTVNAGASIVPTAWAGSTGGVVAAIVDGTLTVNGSIHANGLGFRGGAIDNDTTAAGTDVASYVAATTADGGEKGESIAGSQTTYDGLGGRYNRGAPANGGGGGNAHNAGGGGGANGGSAVGWNGQGVPDTSVAGWVTAWNIDGTLTATTNSPGGGRGGYTYAASNQDALTVAPGTASWGGNSRRERGGLGGRPLANNPSIVGDTRLFFGGGGGAGDGNNGAASAGARGGGLVFLIANAVAGNGSLQANGATATNTVPGHNDAPGGGGGGGSVVLVAPSAGGLSLSAIGGNGGSQLITNNESEGPGGGGGGGYIASPAGTGTVTAGVNGTTSSGAVTEFLPNGATRGGNGNATTAPTLANLPLCNFTGSADLRITKTNTPLSGPSDQAADTVVSGATTTYSLVVTNAGPNPVAAAVISDTPGAGLTCPAANVVTCSSTASPSACPGGALTVANLATGVTLGNLPATSGGNTVTFTFSCTVQ</sequence>
<feature type="signal peptide" evidence="2">
    <location>
        <begin position="1"/>
        <end position="30"/>
    </location>
</feature>
<accession>A0ABP9BLQ1</accession>
<dbReference type="Proteomes" id="UP001499959">
    <property type="component" value="Unassembled WGS sequence"/>
</dbReference>
<evidence type="ECO:0000256" key="1">
    <source>
        <dbReference type="SAM" id="MobiDB-lite"/>
    </source>
</evidence>
<evidence type="ECO:0000313" key="4">
    <source>
        <dbReference type="Proteomes" id="UP001499959"/>
    </source>
</evidence>
<feature type="chain" id="PRO_5046258191" description="DUF11 domain-containing protein" evidence="2">
    <location>
        <begin position="31"/>
        <end position="631"/>
    </location>
</feature>
<proteinExistence type="predicted"/>
<dbReference type="EMBL" id="BAABJE010000012">
    <property type="protein sequence ID" value="GAA4797085.1"/>
    <property type="molecule type" value="Genomic_DNA"/>
</dbReference>
<name>A0ABP9BLQ1_9GAMM</name>
<gene>
    <name evidence="3" type="ORF">GCM10023307_23670</name>
</gene>
<feature type="region of interest" description="Disordered" evidence="1">
    <location>
        <begin position="323"/>
        <end position="347"/>
    </location>
</feature>